<evidence type="ECO:0000313" key="1">
    <source>
        <dbReference type="EMBL" id="WIT09948.1"/>
    </source>
</evidence>
<dbReference type="RefSeq" id="WP_285231018.1">
    <property type="nucleotide sequence ID" value="NZ_CP116346.1"/>
</dbReference>
<dbReference type="Pfam" id="PF11306">
    <property type="entry name" value="DUF3108"/>
    <property type="match status" value="1"/>
</dbReference>
<keyword evidence="2" id="KW-1185">Reference proteome</keyword>
<dbReference type="KEGG" id="pais:PFX98_13485"/>
<name>A0AA95ND82_9BURK</name>
<proteinExistence type="predicted"/>
<accession>A0AA95ND82</accession>
<dbReference type="EMBL" id="CP116346">
    <property type="protein sequence ID" value="WIT09948.1"/>
    <property type="molecule type" value="Genomic_DNA"/>
</dbReference>
<evidence type="ECO:0000313" key="2">
    <source>
        <dbReference type="Proteomes" id="UP001177769"/>
    </source>
</evidence>
<gene>
    <name evidence="1" type="ORF">PFX98_13485</name>
</gene>
<reference evidence="1" key="1">
    <citation type="submission" date="2023-01" db="EMBL/GenBank/DDBJ databases">
        <title>Whole genome sequence of Paucibacter sp. S2-9 isolated from pond sediment.</title>
        <authorList>
            <person name="Jung J.Y."/>
        </authorList>
    </citation>
    <scope>NUCLEOTIDE SEQUENCE</scope>
    <source>
        <strain evidence="1">S2-9</strain>
    </source>
</reference>
<protein>
    <submittedName>
        <fullName evidence="1">DUF3108 domain-containing protein</fullName>
    </submittedName>
</protein>
<sequence length="354" mass="39119">MGLLAGVLLAHLWLSEQVVRLQQGWRAPTEAMPPRLQAAFVRELRPATPTRPAARARALAPRPTRFAAAPAALPLLPPPAPEPLPAMPALPPLAAAPAPAASASSSAAAFEPGPEWPASTQLDYRLLGNYRGEVHGSAQVQWLRQGSRYQVHLDVAIGPSFAPLISRRMSSEGELTPQGIAPRRYDEDTRILFSERRRITLQFEGETLQFPNGRREAAPAGVQDTASQFVQLTWLFLTGREALQPGRVVELPLALPRRLYRWRYELLGEEELETPLGPLKTWHLRPTVQNTSGDLKAEVWLAPALQYLPVRLRIVQDEQTYVDLMLKQAPLQEAQPVAQPIVQPQADPPSKESP</sequence>
<dbReference type="InterPro" id="IPR021457">
    <property type="entry name" value="DUF3108"/>
</dbReference>
<dbReference type="AlphaFoldDB" id="A0AA95ND82"/>
<dbReference type="Proteomes" id="UP001177769">
    <property type="component" value="Chromosome"/>
</dbReference>
<organism evidence="1 2">
    <name type="scientific">Paucibacter sediminis</name>
    <dbReference type="NCBI Taxonomy" id="3019553"/>
    <lineage>
        <taxon>Bacteria</taxon>
        <taxon>Pseudomonadati</taxon>
        <taxon>Pseudomonadota</taxon>
        <taxon>Betaproteobacteria</taxon>
        <taxon>Burkholderiales</taxon>
        <taxon>Sphaerotilaceae</taxon>
        <taxon>Roseateles</taxon>
    </lineage>
</organism>